<accession>A0A0D0GEF4</accession>
<proteinExistence type="predicted"/>
<feature type="transmembrane region" description="Helical" evidence="1">
    <location>
        <begin position="42"/>
        <end position="59"/>
    </location>
</feature>
<reference evidence="2 3" key="1">
    <citation type="submission" date="2015-01" db="EMBL/GenBank/DDBJ databases">
        <title>Draft genome sequence of Pedobacter sp. NL19 isolated from sludge of an effluent treatment pond in an abandoned uranium mine.</title>
        <authorList>
            <person name="Santos T."/>
            <person name="Caetano T."/>
            <person name="Covas C."/>
            <person name="Cruz A."/>
            <person name="Mendo S."/>
        </authorList>
    </citation>
    <scope>NUCLEOTIDE SEQUENCE [LARGE SCALE GENOMIC DNA]</scope>
    <source>
        <strain evidence="2 3">NL19</strain>
    </source>
</reference>
<protein>
    <submittedName>
        <fullName evidence="2">Contig169, whole genome shotgun sequence</fullName>
    </submittedName>
</protein>
<keyword evidence="1" id="KW-0472">Membrane</keyword>
<evidence type="ECO:0000313" key="3">
    <source>
        <dbReference type="Proteomes" id="UP000032049"/>
    </source>
</evidence>
<dbReference type="EMBL" id="JXRA01000169">
    <property type="protein sequence ID" value="KIO74545.1"/>
    <property type="molecule type" value="Genomic_DNA"/>
</dbReference>
<gene>
    <name evidence="2" type="ORF">TH53_25790</name>
</gene>
<name>A0A0D0GEF4_9SPHI</name>
<dbReference type="RefSeq" id="WP_041887243.1">
    <property type="nucleotide sequence ID" value="NZ_CP157278.1"/>
</dbReference>
<dbReference type="OrthoDB" id="797879at2"/>
<comment type="caution">
    <text evidence="2">The sequence shown here is derived from an EMBL/GenBank/DDBJ whole genome shotgun (WGS) entry which is preliminary data.</text>
</comment>
<keyword evidence="3" id="KW-1185">Reference proteome</keyword>
<feature type="transmembrane region" description="Helical" evidence="1">
    <location>
        <begin position="66"/>
        <end position="84"/>
    </location>
</feature>
<keyword evidence="1" id="KW-0812">Transmembrane</keyword>
<dbReference type="AlphaFoldDB" id="A0A0D0GEF4"/>
<evidence type="ECO:0000256" key="1">
    <source>
        <dbReference type="SAM" id="Phobius"/>
    </source>
</evidence>
<dbReference type="STRING" id="1503925.TH53_25790"/>
<organism evidence="2 3">
    <name type="scientific">Pedobacter lusitanus</name>
    <dbReference type="NCBI Taxonomy" id="1503925"/>
    <lineage>
        <taxon>Bacteria</taxon>
        <taxon>Pseudomonadati</taxon>
        <taxon>Bacteroidota</taxon>
        <taxon>Sphingobacteriia</taxon>
        <taxon>Sphingobacteriales</taxon>
        <taxon>Sphingobacteriaceae</taxon>
        <taxon>Pedobacter</taxon>
    </lineage>
</organism>
<evidence type="ECO:0000313" key="2">
    <source>
        <dbReference type="EMBL" id="KIO74545.1"/>
    </source>
</evidence>
<feature type="transmembrane region" description="Helical" evidence="1">
    <location>
        <begin position="9"/>
        <end position="30"/>
    </location>
</feature>
<dbReference type="Proteomes" id="UP000032049">
    <property type="component" value="Unassembled WGS sequence"/>
</dbReference>
<keyword evidence="1" id="KW-1133">Transmembrane helix</keyword>
<sequence>MIKQIKNEVWTGFGIGILLPGILLAAVWFIMHKVAWLAKADLLLIGCIGVNALLLKYFFKINKENTGRGILGATFIWGLLFFFYKLSQT</sequence>